<protein>
    <submittedName>
        <fullName evidence="3">Acyl dehydratase</fullName>
    </submittedName>
</protein>
<sequence>MLVSKLDEVVTMVGRHLGSSAWHEITQRQVDLFAEATWDHQWIHTDPERAATGPYGGTIAHGFLTIALTPALLAEIWRVEGVEMTVNRGLNNVLLRAPVPVGARVRMLADVVDARPRPKGFIEVVVGLTFEVEHDGKVAKACTAQEVILLRGHAD</sequence>
<name>A0A841BSY5_9ACTN</name>
<dbReference type="CDD" id="cd03450">
    <property type="entry name" value="NodN"/>
    <property type="match status" value="1"/>
</dbReference>
<dbReference type="Gene3D" id="3.10.129.10">
    <property type="entry name" value="Hotdog Thioesterase"/>
    <property type="match status" value="1"/>
</dbReference>
<feature type="domain" description="MaoC-like" evidence="2">
    <location>
        <begin position="11"/>
        <end position="118"/>
    </location>
</feature>
<comment type="similarity">
    <text evidence="1">Belongs to the enoyl-CoA hydratase/isomerase family.</text>
</comment>
<evidence type="ECO:0000256" key="1">
    <source>
        <dbReference type="ARBA" id="ARBA00005254"/>
    </source>
</evidence>
<keyword evidence="4" id="KW-1185">Reference proteome</keyword>
<dbReference type="InterPro" id="IPR039375">
    <property type="entry name" value="NodN-like"/>
</dbReference>
<dbReference type="AlphaFoldDB" id="A0A841BSY5"/>
<evidence type="ECO:0000313" key="3">
    <source>
        <dbReference type="EMBL" id="MBB5870289.1"/>
    </source>
</evidence>
<gene>
    <name evidence="3" type="ORF">F4553_003668</name>
</gene>
<dbReference type="EMBL" id="JACHMN010000002">
    <property type="protein sequence ID" value="MBB5870289.1"/>
    <property type="molecule type" value="Genomic_DNA"/>
</dbReference>
<dbReference type="PANTHER" id="PTHR42993:SF1">
    <property type="entry name" value="MAOC-LIKE DEHYDRATASE DOMAIN-CONTAINING PROTEIN"/>
    <property type="match status" value="1"/>
</dbReference>
<dbReference type="InterPro" id="IPR002539">
    <property type="entry name" value="MaoC-like_dom"/>
</dbReference>
<evidence type="ECO:0000313" key="4">
    <source>
        <dbReference type="Proteomes" id="UP000587527"/>
    </source>
</evidence>
<accession>A0A841BSY5</accession>
<comment type="caution">
    <text evidence="3">The sequence shown here is derived from an EMBL/GenBank/DDBJ whole genome shotgun (WGS) entry which is preliminary data.</text>
</comment>
<organism evidence="3 4">
    <name type="scientific">Allocatelliglobosispora scoriae</name>
    <dbReference type="NCBI Taxonomy" id="643052"/>
    <lineage>
        <taxon>Bacteria</taxon>
        <taxon>Bacillati</taxon>
        <taxon>Actinomycetota</taxon>
        <taxon>Actinomycetes</taxon>
        <taxon>Micromonosporales</taxon>
        <taxon>Micromonosporaceae</taxon>
        <taxon>Allocatelliglobosispora</taxon>
    </lineage>
</organism>
<evidence type="ECO:0000259" key="2">
    <source>
        <dbReference type="Pfam" id="PF01575"/>
    </source>
</evidence>
<dbReference type="RefSeq" id="WP_184837578.1">
    <property type="nucleotide sequence ID" value="NZ_JACHMN010000002.1"/>
</dbReference>
<dbReference type="PANTHER" id="PTHR42993">
    <property type="entry name" value="MAOC-LIKE DEHYDRATASE DOMAIN-CONTAINING PROTEIN"/>
    <property type="match status" value="1"/>
</dbReference>
<reference evidence="3 4" key="1">
    <citation type="submission" date="2020-08" db="EMBL/GenBank/DDBJ databases">
        <title>Sequencing the genomes of 1000 actinobacteria strains.</title>
        <authorList>
            <person name="Klenk H.-P."/>
        </authorList>
    </citation>
    <scope>NUCLEOTIDE SEQUENCE [LARGE SCALE GENOMIC DNA]</scope>
    <source>
        <strain evidence="3 4">DSM 45362</strain>
    </source>
</reference>
<dbReference type="SUPFAM" id="SSF54637">
    <property type="entry name" value="Thioesterase/thiol ester dehydrase-isomerase"/>
    <property type="match status" value="1"/>
</dbReference>
<dbReference type="InterPro" id="IPR029069">
    <property type="entry name" value="HotDog_dom_sf"/>
</dbReference>
<dbReference type="Pfam" id="PF01575">
    <property type="entry name" value="MaoC_dehydratas"/>
    <property type="match status" value="1"/>
</dbReference>
<proteinExistence type="inferred from homology"/>
<dbReference type="Proteomes" id="UP000587527">
    <property type="component" value="Unassembled WGS sequence"/>
</dbReference>